<evidence type="ECO:0000259" key="2">
    <source>
        <dbReference type="PROSITE" id="PS51471"/>
    </source>
</evidence>
<feature type="compositionally biased region" description="Basic and acidic residues" evidence="1">
    <location>
        <begin position="32"/>
        <end position="42"/>
    </location>
</feature>
<organism evidence="3 4">
    <name type="scientific">Stachybotrys elegans</name>
    <dbReference type="NCBI Taxonomy" id="80388"/>
    <lineage>
        <taxon>Eukaryota</taxon>
        <taxon>Fungi</taxon>
        <taxon>Dikarya</taxon>
        <taxon>Ascomycota</taxon>
        <taxon>Pezizomycotina</taxon>
        <taxon>Sordariomycetes</taxon>
        <taxon>Hypocreomycetidae</taxon>
        <taxon>Hypocreales</taxon>
        <taxon>Stachybotryaceae</taxon>
        <taxon>Stachybotrys</taxon>
    </lineage>
</organism>
<evidence type="ECO:0000313" key="4">
    <source>
        <dbReference type="Proteomes" id="UP000813444"/>
    </source>
</evidence>
<dbReference type="AlphaFoldDB" id="A0A8K0SV09"/>
<dbReference type="Pfam" id="PF13640">
    <property type="entry name" value="2OG-FeII_Oxy_3"/>
    <property type="match status" value="1"/>
</dbReference>
<feature type="region of interest" description="Disordered" evidence="1">
    <location>
        <begin position="126"/>
        <end position="163"/>
    </location>
</feature>
<dbReference type="Gene3D" id="2.60.120.620">
    <property type="entry name" value="q2cbj1_9rhob like domain"/>
    <property type="match status" value="1"/>
</dbReference>
<dbReference type="PANTHER" id="PTHR33099:SF7">
    <property type="entry name" value="MYND-TYPE DOMAIN-CONTAINING PROTEIN"/>
    <property type="match status" value="1"/>
</dbReference>
<dbReference type="Proteomes" id="UP000813444">
    <property type="component" value="Unassembled WGS sequence"/>
</dbReference>
<name>A0A8K0SV09_9HYPO</name>
<feature type="region of interest" description="Disordered" evidence="1">
    <location>
        <begin position="26"/>
        <end position="96"/>
    </location>
</feature>
<proteinExistence type="predicted"/>
<comment type="caution">
    <text evidence="3">The sequence shown here is derived from an EMBL/GenBank/DDBJ whole genome shotgun (WGS) entry which is preliminary data.</text>
</comment>
<feature type="compositionally biased region" description="Low complexity" evidence="1">
    <location>
        <begin position="84"/>
        <end position="93"/>
    </location>
</feature>
<evidence type="ECO:0000313" key="3">
    <source>
        <dbReference type="EMBL" id="KAH7322402.1"/>
    </source>
</evidence>
<dbReference type="EMBL" id="JAGPNK010000004">
    <property type="protein sequence ID" value="KAH7322402.1"/>
    <property type="molecule type" value="Genomic_DNA"/>
</dbReference>
<keyword evidence="4" id="KW-1185">Reference proteome</keyword>
<feature type="compositionally biased region" description="Low complexity" evidence="1">
    <location>
        <begin position="151"/>
        <end position="162"/>
    </location>
</feature>
<dbReference type="PROSITE" id="PS51471">
    <property type="entry name" value="FE2OG_OXY"/>
    <property type="match status" value="1"/>
</dbReference>
<gene>
    <name evidence="3" type="ORF">B0I35DRAFT_425761</name>
</gene>
<feature type="compositionally biased region" description="Polar residues" evidence="1">
    <location>
        <begin position="140"/>
        <end position="150"/>
    </location>
</feature>
<feature type="compositionally biased region" description="Low complexity" evidence="1">
    <location>
        <begin position="63"/>
        <end position="73"/>
    </location>
</feature>
<dbReference type="PANTHER" id="PTHR33099">
    <property type="entry name" value="FE2OG DIOXYGENASE DOMAIN-CONTAINING PROTEIN"/>
    <property type="match status" value="1"/>
</dbReference>
<reference evidence="3" key="1">
    <citation type="journal article" date="2021" name="Nat. Commun.">
        <title>Genetic determinants of endophytism in the Arabidopsis root mycobiome.</title>
        <authorList>
            <person name="Mesny F."/>
            <person name="Miyauchi S."/>
            <person name="Thiergart T."/>
            <person name="Pickel B."/>
            <person name="Atanasova L."/>
            <person name="Karlsson M."/>
            <person name="Huettel B."/>
            <person name="Barry K.W."/>
            <person name="Haridas S."/>
            <person name="Chen C."/>
            <person name="Bauer D."/>
            <person name="Andreopoulos W."/>
            <person name="Pangilinan J."/>
            <person name="LaButti K."/>
            <person name="Riley R."/>
            <person name="Lipzen A."/>
            <person name="Clum A."/>
            <person name="Drula E."/>
            <person name="Henrissat B."/>
            <person name="Kohler A."/>
            <person name="Grigoriev I.V."/>
            <person name="Martin F.M."/>
            <person name="Hacquard S."/>
        </authorList>
    </citation>
    <scope>NUCLEOTIDE SEQUENCE</scope>
    <source>
        <strain evidence="3">MPI-CAGE-CH-0235</strain>
    </source>
</reference>
<protein>
    <recommendedName>
        <fullName evidence="2">Fe2OG dioxygenase domain-containing protein</fullName>
    </recommendedName>
</protein>
<evidence type="ECO:0000256" key="1">
    <source>
        <dbReference type="SAM" id="MobiDB-lite"/>
    </source>
</evidence>
<dbReference type="OrthoDB" id="27483at2759"/>
<dbReference type="InterPro" id="IPR044862">
    <property type="entry name" value="Pro_4_hyd_alph_FE2OG_OXY"/>
</dbReference>
<sequence>MPNLSKKNIIIARTITMDISDNTNNVSNMDLPVRETPVDRTDPTSQPGIGYSLHDETYESESCESSSGESAQSEMRRVTGVGGEMSESESSASIEDEGSLGQLKTWLKANYKTNLFTCGGSIPIATGETDRDERPASAHSKASSDAYSCQSVPPTTSHPPVSLRWDPRDASVPASHCKLTLPVDETMQGNVERLLSDMEPATFGRGAKEVYDESYRKASKLSPSSFSTNFCPYKVGIVDVISQLLLPNPDYNRHRAVKAELYNINIYTGPSGHFRPHIDTPRSIFQFGSLVVCLPLEHEGGTLEVRHEGQTFKYDWASGTDVDGPQIQWAAFYSDCEHEVLPVKSGYRITLTYNLLVSRGNGQVSGNQQALDISRTPLYRHIEAIIDDESFLPNGGYIGFCTTHAYPHASPQGILTDTLKGLDMAVWQAFQRLECGVCLRPVLGANPFKREPLKFHVGKKFEIELYWNIVEEPGDWDYVVGKRWGLERVKFDDILWLNKPNHLNRQPSFVYTTYGNEPSPQMAYSACAIIVGIPRNEDGKRMALKETLIFTSKVDDTDWEEKDPYYERPPWRDF</sequence>
<feature type="domain" description="Fe2OG dioxygenase" evidence="2">
    <location>
        <begin position="258"/>
        <end position="357"/>
    </location>
</feature>
<dbReference type="InterPro" id="IPR005123">
    <property type="entry name" value="Oxoglu/Fe-dep_dioxygenase_dom"/>
</dbReference>
<accession>A0A8K0SV09</accession>